<sequence>MRNDVSTKYILGAEHYPIFHIPTVLEQLGEGYYDIAIVTLPKTNVDKLLQFDMIGDLKKLSKKVISMQEGPHWYFQDYTMEEQIWWYNTLTEFDMLLAHNEKDVKYYSGLTNALVHKMPTLMLTERLGILPRNEWGDAVIIGGNMVRWYGGFDSYIVAQEFDMPIHSPSMARKIDREDEMDITHHPYMGWTEWMNFLSQFHVGVHMMPTHAAGTFTLNCAFHGIPCIGYKG</sequence>
<evidence type="ECO:0000313" key="1">
    <source>
        <dbReference type="EMBL" id="SVD41577.1"/>
    </source>
</evidence>
<feature type="non-terminal residue" evidence="1">
    <location>
        <position position="231"/>
    </location>
</feature>
<proteinExistence type="predicted"/>
<organism evidence="1">
    <name type="scientific">marine metagenome</name>
    <dbReference type="NCBI Taxonomy" id="408172"/>
    <lineage>
        <taxon>unclassified sequences</taxon>
        <taxon>metagenomes</taxon>
        <taxon>ecological metagenomes</taxon>
    </lineage>
</organism>
<dbReference type="EMBL" id="UINC01149234">
    <property type="protein sequence ID" value="SVD41577.1"/>
    <property type="molecule type" value="Genomic_DNA"/>
</dbReference>
<protein>
    <recommendedName>
        <fullName evidence="2">Glycosyl transferase family 1 domain-containing protein</fullName>
    </recommendedName>
</protein>
<name>A0A382V569_9ZZZZ</name>
<evidence type="ECO:0008006" key="2">
    <source>
        <dbReference type="Google" id="ProtNLM"/>
    </source>
</evidence>
<gene>
    <name evidence="1" type="ORF">METZ01_LOCUS394431</name>
</gene>
<accession>A0A382V569</accession>
<reference evidence="1" key="1">
    <citation type="submission" date="2018-05" db="EMBL/GenBank/DDBJ databases">
        <authorList>
            <person name="Lanie J.A."/>
            <person name="Ng W.-L."/>
            <person name="Kazmierczak K.M."/>
            <person name="Andrzejewski T.M."/>
            <person name="Davidsen T.M."/>
            <person name="Wayne K.J."/>
            <person name="Tettelin H."/>
            <person name="Glass J.I."/>
            <person name="Rusch D."/>
            <person name="Podicherti R."/>
            <person name="Tsui H.-C.T."/>
            <person name="Winkler M.E."/>
        </authorList>
    </citation>
    <scope>NUCLEOTIDE SEQUENCE</scope>
</reference>
<dbReference type="AlphaFoldDB" id="A0A382V569"/>